<gene>
    <name evidence="2" type="ORF">CDL12_16043</name>
</gene>
<sequence>MEGDRKRKRGEKGEGSRDDDRVKTKGRAAEEDEEVAVDGASTPTEEEVEEFFAILRRMREAVKYFEKGASNNKGGADKPQVTPAVEAPPDSVEVAGERVVKKSRLDLNTIPEAESSLV</sequence>
<accession>A0A2G9H1H3</accession>
<feature type="region of interest" description="Disordered" evidence="1">
    <location>
        <begin position="67"/>
        <end position="93"/>
    </location>
</feature>
<dbReference type="PANTHER" id="PTHR35735:SF5">
    <property type="entry name" value="PROTEIN NIM1-INTERACTING 2"/>
    <property type="match status" value="1"/>
</dbReference>
<dbReference type="Proteomes" id="UP000231279">
    <property type="component" value="Unassembled WGS sequence"/>
</dbReference>
<dbReference type="PANTHER" id="PTHR35735">
    <property type="entry name" value="PROTEIN NIM1-INTERACTING 2"/>
    <property type="match status" value="1"/>
</dbReference>
<dbReference type="GO" id="GO:0010112">
    <property type="term" value="P:regulation of systemic acquired resistance"/>
    <property type="evidence" value="ECO:0007669"/>
    <property type="project" value="InterPro"/>
</dbReference>
<dbReference type="InterPro" id="IPR034577">
    <property type="entry name" value="NIMIN-2"/>
</dbReference>
<feature type="compositionally biased region" description="Basic and acidic residues" evidence="1">
    <location>
        <begin position="11"/>
        <end position="29"/>
    </location>
</feature>
<dbReference type="OrthoDB" id="1098796at2759"/>
<feature type="region of interest" description="Disordered" evidence="1">
    <location>
        <begin position="1"/>
        <end position="46"/>
    </location>
</feature>
<comment type="caution">
    <text evidence="2">The sequence shown here is derived from an EMBL/GenBank/DDBJ whole genome shotgun (WGS) entry which is preliminary data.</text>
</comment>
<dbReference type="AlphaFoldDB" id="A0A2G9H1H3"/>
<proteinExistence type="predicted"/>
<keyword evidence="3" id="KW-1185">Reference proteome</keyword>
<feature type="compositionally biased region" description="Basic residues" evidence="1">
    <location>
        <begin position="1"/>
        <end position="10"/>
    </location>
</feature>
<name>A0A2G9H1H3_9LAMI</name>
<evidence type="ECO:0000256" key="1">
    <source>
        <dbReference type="SAM" id="MobiDB-lite"/>
    </source>
</evidence>
<evidence type="ECO:0000313" key="2">
    <source>
        <dbReference type="EMBL" id="PIN11353.1"/>
    </source>
</evidence>
<evidence type="ECO:0000313" key="3">
    <source>
        <dbReference type="Proteomes" id="UP000231279"/>
    </source>
</evidence>
<organism evidence="2 3">
    <name type="scientific">Handroanthus impetiginosus</name>
    <dbReference type="NCBI Taxonomy" id="429701"/>
    <lineage>
        <taxon>Eukaryota</taxon>
        <taxon>Viridiplantae</taxon>
        <taxon>Streptophyta</taxon>
        <taxon>Embryophyta</taxon>
        <taxon>Tracheophyta</taxon>
        <taxon>Spermatophyta</taxon>
        <taxon>Magnoliopsida</taxon>
        <taxon>eudicotyledons</taxon>
        <taxon>Gunneridae</taxon>
        <taxon>Pentapetalae</taxon>
        <taxon>asterids</taxon>
        <taxon>lamiids</taxon>
        <taxon>Lamiales</taxon>
        <taxon>Bignoniaceae</taxon>
        <taxon>Crescentiina</taxon>
        <taxon>Tabebuia alliance</taxon>
        <taxon>Handroanthus</taxon>
    </lineage>
</organism>
<protein>
    <submittedName>
        <fullName evidence="2">Uncharacterized protein</fullName>
    </submittedName>
</protein>
<reference evidence="3" key="1">
    <citation type="journal article" date="2018" name="Gigascience">
        <title>Genome assembly of the Pink Ipe (Handroanthus impetiginosus, Bignoniaceae), a highly valued, ecologically keystone Neotropical timber forest tree.</title>
        <authorList>
            <person name="Silva-Junior O.B."/>
            <person name="Grattapaglia D."/>
            <person name="Novaes E."/>
            <person name="Collevatti R.G."/>
        </authorList>
    </citation>
    <scope>NUCLEOTIDE SEQUENCE [LARGE SCALE GENOMIC DNA]</scope>
    <source>
        <strain evidence="3">cv. UFG-1</strain>
    </source>
</reference>
<dbReference type="EMBL" id="NKXS01002953">
    <property type="protein sequence ID" value="PIN11353.1"/>
    <property type="molecule type" value="Genomic_DNA"/>
</dbReference>